<proteinExistence type="predicted"/>
<dbReference type="InterPro" id="IPR029069">
    <property type="entry name" value="HotDog_dom_sf"/>
</dbReference>
<dbReference type="EMBL" id="CP018082">
    <property type="protein sequence ID" value="APE34375.1"/>
    <property type="molecule type" value="Genomic_DNA"/>
</dbReference>
<dbReference type="SUPFAM" id="SSF54637">
    <property type="entry name" value="Thioesterase/thiol ester dehydrase-isomerase"/>
    <property type="match status" value="1"/>
</dbReference>
<dbReference type="KEGG" id="nsl:BOX37_10890"/>
<dbReference type="InterPro" id="IPR027961">
    <property type="entry name" value="DUF4442"/>
</dbReference>
<accession>A0A1J0VQZ7</accession>
<dbReference type="Pfam" id="PF14539">
    <property type="entry name" value="DUF4442"/>
    <property type="match status" value="1"/>
</dbReference>
<dbReference type="RefSeq" id="WP_071927556.1">
    <property type="nucleotide sequence ID" value="NZ_CP018082.1"/>
</dbReference>
<dbReference type="AlphaFoldDB" id="A0A1J0VQZ7"/>
<dbReference type="CDD" id="cd03443">
    <property type="entry name" value="PaaI_thioesterase"/>
    <property type="match status" value="1"/>
</dbReference>
<name>A0A1J0VQZ7_9NOCA</name>
<sequence>MASDLKTSAALGSVFESIDPDNPDFLSLQRIVSKMVPFGTHSGAEITEIGPQRAVVELPDEPYILNHLRTVHAGAQFLAADIAGACAFVGALASRLSTIDTLVLRDARLSFRKPALGRIRAVGVIDPNDVAAVLAAKGAQRLDVDAKALMYDAAGVLVGKVTLDYVCTLVAEA</sequence>
<keyword evidence="2" id="KW-1185">Reference proteome</keyword>
<reference evidence="1" key="1">
    <citation type="submission" date="2016-11" db="EMBL/GenBank/DDBJ databases">
        <authorList>
            <person name="Jaros S."/>
            <person name="Januszkiewicz K."/>
            <person name="Wedrychowicz H."/>
        </authorList>
    </citation>
    <scope>NUCLEOTIDE SEQUENCE [LARGE SCALE GENOMIC DNA]</scope>
    <source>
        <strain evidence="1">Y48</strain>
    </source>
</reference>
<protein>
    <recommendedName>
        <fullName evidence="3">DUF4442 domain-containing protein</fullName>
    </recommendedName>
</protein>
<organism evidence="1 2">
    <name type="scientific">Nocardia mangyaensis</name>
    <dbReference type="NCBI Taxonomy" id="2213200"/>
    <lineage>
        <taxon>Bacteria</taxon>
        <taxon>Bacillati</taxon>
        <taxon>Actinomycetota</taxon>
        <taxon>Actinomycetes</taxon>
        <taxon>Mycobacteriales</taxon>
        <taxon>Nocardiaceae</taxon>
        <taxon>Nocardia</taxon>
    </lineage>
</organism>
<evidence type="ECO:0008006" key="3">
    <source>
        <dbReference type="Google" id="ProtNLM"/>
    </source>
</evidence>
<evidence type="ECO:0000313" key="1">
    <source>
        <dbReference type="EMBL" id="APE34375.1"/>
    </source>
</evidence>
<dbReference type="Gene3D" id="3.10.129.10">
    <property type="entry name" value="Hotdog Thioesterase"/>
    <property type="match status" value="1"/>
</dbReference>
<gene>
    <name evidence="1" type="ORF">BOX37_10890</name>
</gene>
<dbReference type="Proteomes" id="UP000183810">
    <property type="component" value="Chromosome"/>
</dbReference>
<evidence type="ECO:0000313" key="2">
    <source>
        <dbReference type="Proteomes" id="UP000183810"/>
    </source>
</evidence>